<dbReference type="NCBIfam" id="NF004168">
    <property type="entry name" value="PRK05634.1"/>
    <property type="match status" value="1"/>
</dbReference>
<evidence type="ECO:0000313" key="2">
    <source>
        <dbReference type="EMBL" id="GAA0422381.1"/>
    </source>
</evidence>
<dbReference type="RefSeq" id="WP_344028338.1">
    <property type="nucleotide sequence ID" value="NZ_BAAABX010000054.1"/>
</dbReference>
<comment type="caution">
    <text evidence="2">The sequence shown here is derived from an EMBL/GenBank/DDBJ whole genome shotgun (WGS) entry which is preliminary data.</text>
</comment>
<name>A0ABP3ISR8_9ACTN</name>
<dbReference type="InterPro" id="IPR000845">
    <property type="entry name" value="Nucleoside_phosphorylase_d"/>
</dbReference>
<dbReference type="PANTHER" id="PTHR46832:SF1">
    <property type="entry name" value="5'-METHYLTHIOADENOSINE_S-ADENOSYLHOMOCYSTEINE NUCLEOSIDASE"/>
    <property type="match status" value="1"/>
</dbReference>
<dbReference type="Proteomes" id="UP001500879">
    <property type="component" value="Unassembled WGS sequence"/>
</dbReference>
<accession>A0ABP3ISR8</accession>
<dbReference type="Pfam" id="PF01048">
    <property type="entry name" value="PNP_UDP_1"/>
    <property type="match status" value="1"/>
</dbReference>
<proteinExistence type="predicted"/>
<dbReference type="EMBL" id="BAAABX010000054">
    <property type="protein sequence ID" value="GAA0422381.1"/>
    <property type="molecule type" value="Genomic_DNA"/>
</dbReference>
<evidence type="ECO:0000313" key="3">
    <source>
        <dbReference type="Proteomes" id="UP001500879"/>
    </source>
</evidence>
<dbReference type="SUPFAM" id="SSF53167">
    <property type="entry name" value="Purine and uridine phosphorylases"/>
    <property type="match status" value="1"/>
</dbReference>
<organism evidence="2 3">
    <name type="scientific">Streptomyces luteireticuli</name>
    <dbReference type="NCBI Taxonomy" id="173858"/>
    <lineage>
        <taxon>Bacteria</taxon>
        <taxon>Bacillati</taxon>
        <taxon>Actinomycetota</taxon>
        <taxon>Actinomycetes</taxon>
        <taxon>Kitasatosporales</taxon>
        <taxon>Streptomycetaceae</taxon>
        <taxon>Streptomyces</taxon>
    </lineage>
</organism>
<dbReference type="Gene3D" id="3.40.50.1580">
    <property type="entry name" value="Nucleoside phosphorylase domain"/>
    <property type="match status" value="1"/>
</dbReference>
<dbReference type="PANTHER" id="PTHR46832">
    <property type="entry name" value="5'-METHYLTHIOADENOSINE/S-ADENOSYLHOMOCYSTEINE NUCLEOSIDASE"/>
    <property type="match status" value="1"/>
</dbReference>
<evidence type="ECO:0000259" key="1">
    <source>
        <dbReference type="Pfam" id="PF01048"/>
    </source>
</evidence>
<reference evidence="3" key="1">
    <citation type="journal article" date="2019" name="Int. J. Syst. Evol. Microbiol.">
        <title>The Global Catalogue of Microorganisms (GCM) 10K type strain sequencing project: providing services to taxonomists for standard genome sequencing and annotation.</title>
        <authorList>
            <consortium name="The Broad Institute Genomics Platform"/>
            <consortium name="The Broad Institute Genome Sequencing Center for Infectious Disease"/>
            <person name="Wu L."/>
            <person name="Ma J."/>
        </authorList>
    </citation>
    <scope>NUCLEOTIDE SEQUENCE [LARGE SCALE GENOMIC DNA]</scope>
    <source>
        <strain evidence="3">JCM 4788</strain>
    </source>
</reference>
<gene>
    <name evidence="2" type="ORF">GCM10010357_49750</name>
</gene>
<sequence>MRLTGTITPDRPLLVLAVQEEAAHLDTDLPVLLTGIGKVNAAASLATVLARGDRPSEILNLGTAGALEPGWMGTHEIAQVIQHDIDTPVLKALTGRTYGDALVVDGASDGPTLATGDLFVADETARARLAEHAQLVDMEGYALVTVARRADVPIRLIKHVSDEAGAGAGQTWQESVDGCAKVLAEWVRERGL</sequence>
<protein>
    <submittedName>
        <fullName evidence="2">Nucleosidase</fullName>
    </submittedName>
</protein>
<feature type="domain" description="Nucleoside phosphorylase" evidence="1">
    <location>
        <begin position="31"/>
        <end position="181"/>
    </location>
</feature>
<keyword evidence="3" id="KW-1185">Reference proteome</keyword>
<dbReference type="InterPro" id="IPR035994">
    <property type="entry name" value="Nucleoside_phosphorylase_sf"/>
</dbReference>